<organism evidence="2">
    <name type="scientific">Brassica cretica</name>
    <name type="common">Mustard</name>
    <dbReference type="NCBI Taxonomy" id="69181"/>
    <lineage>
        <taxon>Eukaryota</taxon>
        <taxon>Viridiplantae</taxon>
        <taxon>Streptophyta</taxon>
        <taxon>Embryophyta</taxon>
        <taxon>Tracheophyta</taxon>
        <taxon>Spermatophyta</taxon>
        <taxon>Magnoliopsida</taxon>
        <taxon>eudicotyledons</taxon>
        <taxon>Gunneridae</taxon>
        <taxon>Pentapetalae</taxon>
        <taxon>rosids</taxon>
        <taxon>malvids</taxon>
        <taxon>Brassicales</taxon>
        <taxon>Brassicaceae</taxon>
        <taxon>Brassiceae</taxon>
        <taxon>Brassica</taxon>
    </lineage>
</organism>
<proteinExistence type="predicted"/>
<accession>A0A8S9JU86</accession>
<dbReference type="PANTHER" id="PTHR45763:SF8">
    <property type="entry name" value="ALPHA_BETA-HYDROLASES SUPERFAMILY PROTEIN"/>
    <property type="match status" value="1"/>
</dbReference>
<dbReference type="AlphaFoldDB" id="A0A8S9JU86"/>
<feature type="compositionally biased region" description="Polar residues" evidence="1">
    <location>
        <begin position="234"/>
        <end position="243"/>
    </location>
</feature>
<reference evidence="2" key="1">
    <citation type="submission" date="2019-12" db="EMBL/GenBank/DDBJ databases">
        <title>Genome sequencing and annotation of Brassica cretica.</title>
        <authorList>
            <person name="Studholme D.J."/>
            <person name="Sarris P.F."/>
        </authorList>
    </citation>
    <scope>NUCLEOTIDE SEQUENCE</scope>
    <source>
        <strain evidence="2">PFS-102/07</strain>
        <tissue evidence="2">Leaf</tissue>
    </source>
</reference>
<feature type="region of interest" description="Disordered" evidence="1">
    <location>
        <begin position="219"/>
        <end position="243"/>
    </location>
</feature>
<name>A0A8S9JU86_BRACR</name>
<comment type="caution">
    <text evidence="2">The sequence shown here is derived from an EMBL/GenBank/DDBJ whole genome shotgun (WGS) entry which is preliminary data.</text>
</comment>
<dbReference type="PANTHER" id="PTHR45763">
    <property type="entry name" value="HYDROLASE, ALPHA/BETA FOLD FAMILY PROTEIN, EXPRESSED-RELATED"/>
    <property type="match status" value="1"/>
</dbReference>
<evidence type="ECO:0000256" key="1">
    <source>
        <dbReference type="SAM" id="MobiDB-lite"/>
    </source>
</evidence>
<protein>
    <recommendedName>
        <fullName evidence="3">AB hydrolase-1 domain-containing protein</fullName>
    </recommendedName>
</protein>
<dbReference type="InterPro" id="IPR029058">
    <property type="entry name" value="AB_hydrolase_fold"/>
</dbReference>
<gene>
    <name evidence="2" type="ORF">F2Q70_00037563</name>
</gene>
<dbReference type="SUPFAM" id="SSF53474">
    <property type="entry name" value="alpha/beta-Hydrolases"/>
    <property type="match status" value="1"/>
</dbReference>
<dbReference type="Gene3D" id="3.40.50.1820">
    <property type="entry name" value="alpha/beta hydrolase"/>
    <property type="match status" value="1"/>
</dbReference>
<sequence>MRDLKRKMFNEIIELPKKRLTSLGDKRRISAHTPALSGCSTKWESKPLDLIGAPRLAIKDSNIHPAFLDGLAAAHDKHVMRDPVFEEHYQRNVEESTRQGTAKPFVEEAVLHVSNWGFNLPDFRLQKKCKANGVLSWLMSMYSESECELVGFGKPLHLWQGMEDRVAPPSVTDYISRVIPEATVHRLPSEGHFSYFFFCDECHKEIFSALFGEPQGPVELTEERTETLKPDQPETGSSNISTT</sequence>
<evidence type="ECO:0008006" key="3">
    <source>
        <dbReference type="Google" id="ProtNLM"/>
    </source>
</evidence>
<feature type="compositionally biased region" description="Basic and acidic residues" evidence="1">
    <location>
        <begin position="221"/>
        <end position="232"/>
    </location>
</feature>
<dbReference type="EMBL" id="QGKY02000246">
    <property type="protein sequence ID" value="KAF2585735.1"/>
    <property type="molecule type" value="Genomic_DNA"/>
</dbReference>
<evidence type="ECO:0000313" key="2">
    <source>
        <dbReference type="EMBL" id="KAF2585735.1"/>
    </source>
</evidence>